<feature type="signal peptide" evidence="1">
    <location>
        <begin position="1"/>
        <end position="21"/>
    </location>
</feature>
<feature type="chain" id="PRO_5045682670" evidence="1">
    <location>
        <begin position="22"/>
        <end position="128"/>
    </location>
</feature>
<organism evidence="2 3">
    <name type="scientific">Alteromonas gilva</name>
    <dbReference type="NCBI Taxonomy" id="2987522"/>
    <lineage>
        <taxon>Bacteria</taxon>
        <taxon>Pseudomonadati</taxon>
        <taxon>Pseudomonadota</taxon>
        <taxon>Gammaproteobacteria</taxon>
        <taxon>Alteromonadales</taxon>
        <taxon>Alteromonadaceae</taxon>
        <taxon>Alteromonas/Salinimonas group</taxon>
        <taxon>Alteromonas</taxon>
    </lineage>
</organism>
<evidence type="ECO:0000313" key="3">
    <source>
        <dbReference type="Proteomes" id="UP001218788"/>
    </source>
</evidence>
<reference evidence="2 3" key="1">
    <citation type="submission" date="2022-10" db="EMBL/GenBank/DDBJ databases">
        <title>Alteromonas sp. chi3 Genome sequencing.</title>
        <authorList>
            <person name="Park S."/>
        </authorList>
    </citation>
    <scope>NUCLEOTIDE SEQUENCE [LARGE SCALE GENOMIC DNA]</scope>
    <source>
        <strain evidence="3">chi3</strain>
    </source>
</reference>
<dbReference type="RefSeq" id="WP_273638120.1">
    <property type="nucleotide sequence ID" value="NZ_JAQQXP010000001.1"/>
</dbReference>
<dbReference type="InterPro" id="IPR022193">
    <property type="entry name" value="DUF3718"/>
</dbReference>
<keyword evidence="3" id="KW-1185">Reference proteome</keyword>
<name>A0ABT5KYB6_9ALTE</name>
<proteinExistence type="predicted"/>
<keyword evidence="1" id="KW-0732">Signal</keyword>
<gene>
    <name evidence="2" type="ORF">OIK42_02565</name>
</gene>
<dbReference type="EMBL" id="JAQQXP010000001">
    <property type="protein sequence ID" value="MDC8829637.1"/>
    <property type="molecule type" value="Genomic_DNA"/>
</dbReference>
<accession>A0ABT5KYB6</accession>
<evidence type="ECO:0000256" key="1">
    <source>
        <dbReference type="SAM" id="SignalP"/>
    </source>
</evidence>
<sequence>MKYLKLAGAALALSFTSQISAQDFQFTAIDKSLETQFCVSIGNNNVESMKGQLFRMGLGDALRRNINTLTCNGLPLAQFAFKYQAEDTFRYLNTRSSPANRVKSTVTINDLAMTNNNAETTVVRVSAG</sequence>
<protein>
    <submittedName>
        <fullName evidence="2">DUF3718 domain-containing protein</fullName>
    </submittedName>
</protein>
<comment type="caution">
    <text evidence="2">The sequence shown here is derived from an EMBL/GenBank/DDBJ whole genome shotgun (WGS) entry which is preliminary data.</text>
</comment>
<dbReference type="Pfam" id="PF12514">
    <property type="entry name" value="DUF3718"/>
    <property type="match status" value="1"/>
</dbReference>
<dbReference type="Proteomes" id="UP001218788">
    <property type="component" value="Unassembled WGS sequence"/>
</dbReference>
<evidence type="ECO:0000313" key="2">
    <source>
        <dbReference type="EMBL" id="MDC8829637.1"/>
    </source>
</evidence>